<evidence type="ECO:0000313" key="11">
    <source>
        <dbReference type="Proteomes" id="UP000681027"/>
    </source>
</evidence>
<dbReference type="InterPro" id="IPR054353">
    <property type="entry name" value="IstA-like_C"/>
</dbReference>
<dbReference type="PANTHER" id="PTHR35004">
    <property type="entry name" value="TRANSPOSASE RV3428C-RELATED"/>
    <property type="match status" value="1"/>
</dbReference>
<gene>
    <name evidence="7" type="primary">istA</name>
    <name evidence="7" type="ORF">KHA94_09280</name>
    <name evidence="8" type="ORF">KHA94_21690</name>
    <name evidence="9" type="ORF">KHA94_22505</name>
    <name evidence="10" type="ORF">KHA94_23795</name>
</gene>
<dbReference type="Pfam" id="PF22483">
    <property type="entry name" value="Mu-transpos_C_2"/>
    <property type="match status" value="1"/>
</dbReference>
<dbReference type="EMBL" id="JAGYPM010000008">
    <property type="protein sequence ID" value="MBS4193133.1"/>
    <property type="molecule type" value="Genomic_DNA"/>
</dbReference>
<dbReference type="Pfam" id="PF02796">
    <property type="entry name" value="HTH_7"/>
    <property type="match status" value="1"/>
</dbReference>
<dbReference type="EMBL" id="JAGYPM010000006">
    <property type="protein sequence ID" value="MBS4192747.1"/>
    <property type="molecule type" value="Genomic_DNA"/>
</dbReference>
<dbReference type="InterPro" id="IPR017894">
    <property type="entry name" value="HTH_IS21_transposase_type"/>
</dbReference>
<comment type="caution">
    <text evidence="7">The sequence shown here is derived from an EMBL/GenBank/DDBJ whole genome shotgun (WGS) entry which is preliminary data.</text>
</comment>
<proteinExistence type="inferred from homology"/>
<dbReference type="InterPro" id="IPR012337">
    <property type="entry name" value="RNaseH-like_sf"/>
</dbReference>
<reference evidence="7 11" key="1">
    <citation type="submission" date="2021-05" db="EMBL/GenBank/DDBJ databases">
        <title>Novel Bacillus species.</title>
        <authorList>
            <person name="Liu G."/>
        </authorList>
    </citation>
    <scope>NUCLEOTIDE SEQUENCE [LARGE SCALE GENOMIC DNA]</scope>
    <source>
        <strain evidence="7 11">FJAT-49705</strain>
    </source>
</reference>
<dbReference type="SUPFAM" id="SSF53098">
    <property type="entry name" value="Ribonuclease H-like"/>
    <property type="match status" value="1"/>
</dbReference>
<dbReference type="PROSITE" id="PS50531">
    <property type="entry name" value="HTH_IS21"/>
    <property type="match status" value="1"/>
</dbReference>
<dbReference type="InterPro" id="IPR009057">
    <property type="entry name" value="Homeodomain-like_sf"/>
</dbReference>
<sequence length="528" mass="61648">MDKWQMYMEIHQLLKRGFSKAKIAKKLGVSRTTVYRYLERSPGEMSEWVVQQQSRKKKLDTHKGKILSWLYNYPDMTAAQVFDWLQEKRQVTDIAESTVRAYVRELRKEYNISKEASPREYEAVPDPPMGEQIQVDFGQTVQRTESGKEVKLRFIAFVLSHSRYKYKEWLDRPFTTTDVIRAHENAFQYFGGIPSELVYDQDALIVVSENGGDLILTREFQAYREERKLTIWVCRKADPESKGKIENVVGYVKDNFAKHRIYRGIDKWNEEGMAWLKRTGNYKIHNTTKKRPVDVFLLEKQHLRPISESTNRFPIDSKNQFDSSITRTVRKDNTIRYNSNRYSVPLGTFGKYPQVAISETDDGYLVICDPETGELVAKHSVSQEKGKLIQDRQHTRDRTKGIDVYIQTVAEQFDNLDIALSFLESVKNAYPRYIRDQLQLISREIKKYENTLLNEALKECVNQKLFCATDFIDMVRYLDRQRQVNSTAPTDNDETIKTLHGFHESKMLTKPGTRGMDGYVSVLAGEIR</sequence>
<dbReference type="InterPro" id="IPR006120">
    <property type="entry name" value="Resolvase_HTH_dom"/>
</dbReference>
<evidence type="ECO:0000313" key="8">
    <source>
        <dbReference type="EMBL" id="MBS4192747.1"/>
    </source>
</evidence>
<dbReference type="Gene3D" id="1.10.10.60">
    <property type="entry name" value="Homeodomain-like"/>
    <property type="match status" value="1"/>
</dbReference>
<feature type="domain" description="HTH IS21-type" evidence="5">
    <location>
        <begin position="5"/>
        <end position="70"/>
    </location>
</feature>
<keyword evidence="2" id="KW-0815">Transposition</keyword>
<dbReference type="PANTHER" id="PTHR35004:SF6">
    <property type="entry name" value="TRANSPOSASE"/>
    <property type="match status" value="1"/>
</dbReference>
<evidence type="ECO:0000256" key="2">
    <source>
        <dbReference type="ARBA" id="ARBA00022578"/>
    </source>
</evidence>
<evidence type="ECO:0000313" key="7">
    <source>
        <dbReference type="EMBL" id="MBS4190390.1"/>
    </source>
</evidence>
<protein>
    <submittedName>
        <fullName evidence="7">IS21 family transposase</fullName>
    </submittedName>
</protein>
<accession>A0ABS5NRE5</accession>
<organism evidence="7 11">
    <name type="scientific">Cytobacillus citreus</name>
    <dbReference type="NCBI Taxonomy" id="2833586"/>
    <lineage>
        <taxon>Bacteria</taxon>
        <taxon>Bacillati</taxon>
        <taxon>Bacillota</taxon>
        <taxon>Bacilli</taxon>
        <taxon>Bacillales</taxon>
        <taxon>Bacillaceae</taxon>
        <taxon>Cytobacillus</taxon>
    </lineage>
</organism>
<keyword evidence="4" id="KW-0233">DNA recombination</keyword>
<dbReference type="NCBIfam" id="NF033546">
    <property type="entry name" value="transpos_IS21"/>
    <property type="match status" value="1"/>
</dbReference>
<keyword evidence="3" id="KW-0238">DNA-binding</keyword>
<dbReference type="PROSITE" id="PS50994">
    <property type="entry name" value="INTEGRASE"/>
    <property type="match status" value="1"/>
</dbReference>
<evidence type="ECO:0000313" key="9">
    <source>
        <dbReference type="EMBL" id="MBS4192895.1"/>
    </source>
</evidence>
<keyword evidence="11" id="KW-1185">Reference proteome</keyword>
<dbReference type="InterPro" id="IPR001584">
    <property type="entry name" value="Integrase_cat-core"/>
</dbReference>
<name>A0ABS5NRE5_9BACI</name>
<dbReference type="RefSeq" id="WP_213101846.1">
    <property type="nucleotide sequence ID" value="NZ_JAGYPM010000002.1"/>
</dbReference>
<comment type="similarity">
    <text evidence="1">Belongs to the transposase IS21/IS408/IS1162 family.</text>
</comment>
<evidence type="ECO:0000313" key="10">
    <source>
        <dbReference type="EMBL" id="MBS4193133.1"/>
    </source>
</evidence>
<dbReference type="InterPro" id="IPR036397">
    <property type="entry name" value="RNaseH_sf"/>
</dbReference>
<dbReference type="Gene3D" id="3.30.420.10">
    <property type="entry name" value="Ribonuclease H-like superfamily/Ribonuclease H"/>
    <property type="match status" value="1"/>
</dbReference>
<evidence type="ECO:0000259" key="5">
    <source>
        <dbReference type="PROSITE" id="PS50531"/>
    </source>
</evidence>
<dbReference type="CDD" id="cd00569">
    <property type="entry name" value="HTH_Hin_like"/>
    <property type="match status" value="1"/>
</dbReference>
<dbReference type="SUPFAM" id="SSF46689">
    <property type="entry name" value="Homeodomain-like"/>
    <property type="match status" value="1"/>
</dbReference>
<dbReference type="EMBL" id="JAGYPM010000007">
    <property type="protein sequence ID" value="MBS4192895.1"/>
    <property type="molecule type" value="Genomic_DNA"/>
</dbReference>
<evidence type="ECO:0000256" key="4">
    <source>
        <dbReference type="ARBA" id="ARBA00023172"/>
    </source>
</evidence>
<feature type="domain" description="Integrase catalytic" evidence="6">
    <location>
        <begin position="124"/>
        <end position="300"/>
    </location>
</feature>
<dbReference type="EMBL" id="JAGYPM010000002">
    <property type="protein sequence ID" value="MBS4190390.1"/>
    <property type="molecule type" value="Genomic_DNA"/>
</dbReference>
<evidence type="ECO:0000256" key="1">
    <source>
        <dbReference type="ARBA" id="ARBA00009277"/>
    </source>
</evidence>
<evidence type="ECO:0000259" key="6">
    <source>
        <dbReference type="PROSITE" id="PS50994"/>
    </source>
</evidence>
<evidence type="ECO:0000256" key="3">
    <source>
        <dbReference type="ARBA" id="ARBA00023125"/>
    </source>
</evidence>
<dbReference type="Proteomes" id="UP000681027">
    <property type="component" value="Unassembled WGS sequence"/>
</dbReference>